<keyword evidence="3" id="KW-1185">Reference proteome</keyword>
<dbReference type="Proteomes" id="UP000772434">
    <property type="component" value="Unassembled WGS sequence"/>
</dbReference>
<dbReference type="PANTHER" id="PTHR35043">
    <property type="entry name" value="TRANSCRIPTION FACTOR DOMAIN-CONTAINING PROTEIN"/>
    <property type="match status" value="1"/>
</dbReference>
<feature type="transmembrane region" description="Helical" evidence="1">
    <location>
        <begin position="186"/>
        <end position="205"/>
    </location>
</feature>
<name>A0A9P5U246_9AGAR</name>
<evidence type="ECO:0000313" key="3">
    <source>
        <dbReference type="Proteomes" id="UP000772434"/>
    </source>
</evidence>
<dbReference type="PANTHER" id="PTHR35043:SF7">
    <property type="entry name" value="TRANSCRIPTION FACTOR DOMAIN-CONTAINING PROTEIN"/>
    <property type="match status" value="1"/>
</dbReference>
<comment type="caution">
    <text evidence="2">The sequence shown here is derived from an EMBL/GenBank/DDBJ whole genome shotgun (WGS) entry which is preliminary data.</text>
</comment>
<keyword evidence="1" id="KW-0812">Transmembrane</keyword>
<gene>
    <name evidence="2" type="ORF">BDP27DRAFT_1233882</name>
</gene>
<sequence length="218" mass="24986">MRTYVILNITKILRISAIAPRNSTTDICSDIDNCCTTLQIFWSCIAVLVACTWVSTHPIIPRLKEKRWRGMAERIILMIIILIAPEMMVFWACQDWYSAKRLSKTTTHAYFALMGGFALYEDAKLICVNEHSLLVHATVIGQLSENEVKDHSRSDGVSKLLAVFQTTWLIVQLMARVCQRLPVTELEIMTTAFAFINLLVYFFWWNKPQGAGCHIRIQ</sequence>
<proteinExistence type="predicted"/>
<dbReference type="EMBL" id="JADNRY010000177">
    <property type="protein sequence ID" value="KAF9062268.1"/>
    <property type="molecule type" value="Genomic_DNA"/>
</dbReference>
<feature type="transmembrane region" description="Helical" evidence="1">
    <location>
        <begin position="40"/>
        <end position="60"/>
    </location>
</feature>
<dbReference type="OrthoDB" id="9451547at2759"/>
<organism evidence="2 3">
    <name type="scientific">Rhodocollybia butyracea</name>
    <dbReference type="NCBI Taxonomy" id="206335"/>
    <lineage>
        <taxon>Eukaryota</taxon>
        <taxon>Fungi</taxon>
        <taxon>Dikarya</taxon>
        <taxon>Basidiomycota</taxon>
        <taxon>Agaricomycotina</taxon>
        <taxon>Agaricomycetes</taxon>
        <taxon>Agaricomycetidae</taxon>
        <taxon>Agaricales</taxon>
        <taxon>Marasmiineae</taxon>
        <taxon>Omphalotaceae</taxon>
        <taxon>Rhodocollybia</taxon>
    </lineage>
</organism>
<keyword evidence="1" id="KW-1133">Transmembrane helix</keyword>
<accession>A0A9P5U246</accession>
<evidence type="ECO:0000256" key="1">
    <source>
        <dbReference type="SAM" id="Phobius"/>
    </source>
</evidence>
<dbReference type="AlphaFoldDB" id="A0A9P5U246"/>
<feature type="transmembrane region" description="Helical" evidence="1">
    <location>
        <begin position="72"/>
        <end position="92"/>
    </location>
</feature>
<evidence type="ECO:0000313" key="2">
    <source>
        <dbReference type="EMBL" id="KAF9062268.1"/>
    </source>
</evidence>
<keyword evidence="1" id="KW-0472">Membrane</keyword>
<protein>
    <submittedName>
        <fullName evidence="2">Uncharacterized protein</fullName>
    </submittedName>
</protein>
<reference evidence="2" key="1">
    <citation type="submission" date="2020-11" db="EMBL/GenBank/DDBJ databases">
        <authorList>
            <consortium name="DOE Joint Genome Institute"/>
            <person name="Ahrendt S."/>
            <person name="Riley R."/>
            <person name="Andreopoulos W."/>
            <person name="Labutti K."/>
            <person name="Pangilinan J."/>
            <person name="Ruiz-Duenas F.J."/>
            <person name="Barrasa J.M."/>
            <person name="Sanchez-Garcia M."/>
            <person name="Camarero S."/>
            <person name="Miyauchi S."/>
            <person name="Serrano A."/>
            <person name="Linde D."/>
            <person name="Babiker R."/>
            <person name="Drula E."/>
            <person name="Ayuso-Fernandez I."/>
            <person name="Pacheco R."/>
            <person name="Padilla G."/>
            <person name="Ferreira P."/>
            <person name="Barriuso J."/>
            <person name="Kellner H."/>
            <person name="Castanera R."/>
            <person name="Alfaro M."/>
            <person name="Ramirez L."/>
            <person name="Pisabarro A.G."/>
            <person name="Kuo A."/>
            <person name="Tritt A."/>
            <person name="Lipzen A."/>
            <person name="He G."/>
            <person name="Yan M."/>
            <person name="Ng V."/>
            <person name="Cullen D."/>
            <person name="Martin F."/>
            <person name="Rosso M.-N."/>
            <person name="Henrissat B."/>
            <person name="Hibbett D."/>
            <person name="Martinez A.T."/>
            <person name="Grigoriev I.V."/>
        </authorList>
    </citation>
    <scope>NUCLEOTIDE SEQUENCE</scope>
    <source>
        <strain evidence="2">AH 40177</strain>
    </source>
</reference>